<comment type="similarity">
    <text evidence="1">Belongs to the UPF0301 (AlgH) family.</text>
</comment>
<organism evidence="3 4">
    <name type="scientific">Rhodopirellula bahusiensis</name>
    <dbReference type="NCBI Taxonomy" id="2014065"/>
    <lineage>
        <taxon>Bacteria</taxon>
        <taxon>Pseudomonadati</taxon>
        <taxon>Planctomycetota</taxon>
        <taxon>Planctomycetia</taxon>
        <taxon>Pirellulales</taxon>
        <taxon>Pirellulaceae</taxon>
        <taxon>Rhodopirellula</taxon>
    </lineage>
</organism>
<reference evidence="3 4" key="1">
    <citation type="submission" date="2017-06" db="EMBL/GenBank/DDBJ databases">
        <title>Description of Rhodopirellula bahusiensis sp. nov.</title>
        <authorList>
            <person name="Kizina J."/>
            <person name="Harder J."/>
        </authorList>
    </citation>
    <scope>NUCLEOTIDE SEQUENCE [LARGE SCALE GENOMIC DNA]</scope>
    <source>
        <strain evidence="3 4">SWK21</strain>
    </source>
</reference>
<dbReference type="EMBL" id="NIZW01000006">
    <property type="protein sequence ID" value="PHQ35699.1"/>
    <property type="molecule type" value="Genomic_DNA"/>
</dbReference>
<feature type="region of interest" description="Disordered" evidence="2">
    <location>
        <begin position="63"/>
        <end position="95"/>
    </location>
</feature>
<dbReference type="AlphaFoldDB" id="A0A2G1WAP3"/>
<dbReference type="Proteomes" id="UP000225740">
    <property type="component" value="Unassembled WGS sequence"/>
</dbReference>
<feature type="compositionally biased region" description="Low complexity" evidence="2">
    <location>
        <begin position="65"/>
        <end position="85"/>
    </location>
</feature>
<dbReference type="Gene3D" id="3.40.1740.10">
    <property type="entry name" value="VC0467-like"/>
    <property type="match status" value="1"/>
</dbReference>
<dbReference type="GO" id="GO:0005829">
    <property type="term" value="C:cytosol"/>
    <property type="evidence" value="ECO:0007669"/>
    <property type="project" value="TreeGrafter"/>
</dbReference>
<feature type="region of interest" description="Disordered" evidence="2">
    <location>
        <begin position="130"/>
        <end position="150"/>
    </location>
</feature>
<dbReference type="SUPFAM" id="SSF143456">
    <property type="entry name" value="VC0467-like"/>
    <property type="match status" value="1"/>
</dbReference>
<comment type="caution">
    <text evidence="3">The sequence shown here is derived from an EMBL/GenBank/DDBJ whole genome shotgun (WGS) entry which is preliminary data.</text>
</comment>
<dbReference type="GeneID" id="90608281"/>
<name>A0A2G1WAP3_9BACT</name>
<evidence type="ECO:0000313" key="4">
    <source>
        <dbReference type="Proteomes" id="UP000225740"/>
    </source>
</evidence>
<evidence type="ECO:0000313" key="3">
    <source>
        <dbReference type="EMBL" id="PHQ35699.1"/>
    </source>
</evidence>
<dbReference type="RefSeq" id="WP_099260331.1">
    <property type="nucleotide sequence ID" value="NZ_NIZW01000006.1"/>
</dbReference>
<sequence length="259" mass="27794">MKTSQNCTGCFLIASPYLHDGNFFRSVVLIIRHTHEGAFGVVINRAGPQRFGDVIAMSDPSWQVASGADSSSPTASPDNSSTTSDSGDKDDATPDLQIHSDQIYLGGPVNGPVLALHNIAGIGDPCGADVSEGAGNDPAGSKTQLHDHPAEPWGSMSIQWADVPAWVTSDEDHLRLLARRDDAKLRFVVGYSGWGPMQLENELDEGGWLITPADTESIFGPCEEVWEKLVHRCGQAIMKDLTPDVPFPTEQQGFDPGVN</sequence>
<protein>
    <submittedName>
        <fullName evidence="3">Transcriptional regulator</fullName>
    </submittedName>
</protein>
<accession>A0A2G1WAP3</accession>
<dbReference type="OrthoDB" id="9807486at2"/>
<dbReference type="Pfam" id="PF02622">
    <property type="entry name" value="DUF179"/>
    <property type="match status" value="1"/>
</dbReference>
<dbReference type="PANTHER" id="PTHR30327:SF1">
    <property type="entry name" value="UPF0301 PROTEIN YQGE"/>
    <property type="match status" value="1"/>
</dbReference>
<keyword evidence="4" id="KW-1185">Reference proteome</keyword>
<dbReference type="PANTHER" id="PTHR30327">
    <property type="entry name" value="UNCHARACTERIZED PROTEIN YQGE"/>
    <property type="match status" value="1"/>
</dbReference>
<evidence type="ECO:0000256" key="2">
    <source>
        <dbReference type="SAM" id="MobiDB-lite"/>
    </source>
</evidence>
<evidence type="ECO:0000256" key="1">
    <source>
        <dbReference type="ARBA" id="ARBA00009600"/>
    </source>
</evidence>
<proteinExistence type="inferred from homology"/>
<gene>
    <name evidence="3" type="ORF">CEE69_08820</name>
</gene>
<dbReference type="InterPro" id="IPR003774">
    <property type="entry name" value="AlgH-like"/>
</dbReference>